<dbReference type="Pfam" id="PF08448">
    <property type="entry name" value="PAS_4"/>
    <property type="match status" value="1"/>
</dbReference>
<comment type="catalytic activity">
    <reaction evidence="1">
        <text>ATP + protein L-histidine = ADP + protein N-phospho-L-histidine.</text>
        <dbReference type="EC" id="2.7.13.3"/>
    </reaction>
</comment>
<dbReference type="PRINTS" id="PR00344">
    <property type="entry name" value="BCTRLSENSOR"/>
</dbReference>
<feature type="domain" description="PAS" evidence="12">
    <location>
        <begin position="32"/>
        <end position="84"/>
    </location>
</feature>
<dbReference type="CDD" id="cd00130">
    <property type="entry name" value="PAS"/>
    <property type="match status" value="2"/>
</dbReference>
<keyword evidence="7" id="KW-0067">ATP-binding</keyword>
<dbReference type="Pfam" id="PF00989">
    <property type="entry name" value="PAS"/>
    <property type="match status" value="1"/>
</dbReference>
<evidence type="ECO:0000256" key="3">
    <source>
        <dbReference type="ARBA" id="ARBA00022553"/>
    </source>
</evidence>
<dbReference type="Pfam" id="PF00072">
    <property type="entry name" value="Response_reg"/>
    <property type="match status" value="1"/>
</dbReference>
<dbReference type="PANTHER" id="PTHR43065">
    <property type="entry name" value="SENSOR HISTIDINE KINASE"/>
    <property type="match status" value="1"/>
</dbReference>
<dbReference type="EC" id="2.7.13.3" evidence="2"/>
<dbReference type="SUPFAM" id="SSF55785">
    <property type="entry name" value="PYP-like sensor domain (PAS domain)"/>
    <property type="match status" value="2"/>
</dbReference>
<evidence type="ECO:0000256" key="1">
    <source>
        <dbReference type="ARBA" id="ARBA00000085"/>
    </source>
</evidence>
<organism evidence="14 15">
    <name type="scientific">Geomonas limicola</name>
    <dbReference type="NCBI Taxonomy" id="2740186"/>
    <lineage>
        <taxon>Bacteria</taxon>
        <taxon>Pseudomonadati</taxon>
        <taxon>Thermodesulfobacteriota</taxon>
        <taxon>Desulfuromonadia</taxon>
        <taxon>Geobacterales</taxon>
        <taxon>Geobacteraceae</taxon>
        <taxon>Geomonas</taxon>
    </lineage>
</organism>
<evidence type="ECO:0000256" key="5">
    <source>
        <dbReference type="ARBA" id="ARBA00022741"/>
    </source>
</evidence>
<dbReference type="InterPro" id="IPR003661">
    <property type="entry name" value="HisK_dim/P_dom"/>
</dbReference>
<evidence type="ECO:0000313" key="14">
    <source>
        <dbReference type="EMBL" id="GFO69285.1"/>
    </source>
</evidence>
<dbReference type="SUPFAM" id="SSF55874">
    <property type="entry name" value="ATPase domain of HSP90 chaperone/DNA topoisomerase II/histidine kinase"/>
    <property type="match status" value="1"/>
</dbReference>
<dbReference type="NCBIfam" id="TIGR00229">
    <property type="entry name" value="sensory_box"/>
    <property type="match status" value="2"/>
</dbReference>
<evidence type="ECO:0000259" key="13">
    <source>
        <dbReference type="PROSITE" id="PS50113"/>
    </source>
</evidence>
<keyword evidence="8" id="KW-0902">Two-component regulatory system</keyword>
<dbReference type="InterPro" id="IPR035965">
    <property type="entry name" value="PAS-like_dom_sf"/>
</dbReference>
<evidence type="ECO:0000259" key="11">
    <source>
        <dbReference type="PROSITE" id="PS50110"/>
    </source>
</evidence>
<evidence type="ECO:0000256" key="4">
    <source>
        <dbReference type="ARBA" id="ARBA00022679"/>
    </source>
</evidence>
<evidence type="ECO:0000256" key="8">
    <source>
        <dbReference type="ARBA" id="ARBA00023012"/>
    </source>
</evidence>
<evidence type="ECO:0000313" key="15">
    <source>
        <dbReference type="Proteomes" id="UP000587586"/>
    </source>
</evidence>
<dbReference type="Gene3D" id="3.30.450.20">
    <property type="entry name" value="PAS domain"/>
    <property type="match status" value="2"/>
</dbReference>
<dbReference type="PROSITE" id="PS50110">
    <property type="entry name" value="RESPONSE_REGULATORY"/>
    <property type="match status" value="1"/>
</dbReference>
<dbReference type="SMART" id="SM00448">
    <property type="entry name" value="REC"/>
    <property type="match status" value="1"/>
</dbReference>
<dbReference type="PROSITE" id="PS50112">
    <property type="entry name" value="PAS"/>
    <property type="match status" value="2"/>
</dbReference>
<dbReference type="Gene3D" id="1.10.287.130">
    <property type="match status" value="1"/>
</dbReference>
<dbReference type="InterPro" id="IPR036890">
    <property type="entry name" value="HATPase_C_sf"/>
</dbReference>
<dbReference type="InterPro" id="IPR005467">
    <property type="entry name" value="His_kinase_dom"/>
</dbReference>
<dbReference type="SMART" id="SM00091">
    <property type="entry name" value="PAS"/>
    <property type="match status" value="2"/>
</dbReference>
<evidence type="ECO:0000259" key="10">
    <source>
        <dbReference type="PROSITE" id="PS50109"/>
    </source>
</evidence>
<dbReference type="AlphaFoldDB" id="A0A6V8N9N4"/>
<dbReference type="SUPFAM" id="SSF47384">
    <property type="entry name" value="Homodimeric domain of signal transducing histidine kinase"/>
    <property type="match status" value="1"/>
</dbReference>
<dbReference type="InterPro" id="IPR001789">
    <property type="entry name" value="Sig_transdc_resp-reg_receiver"/>
</dbReference>
<protein>
    <recommendedName>
        <fullName evidence="2">histidine kinase</fullName>
        <ecNumber evidence="2">2.7.13.3</ecNumber>
    </recommendedName>
</protein>
<feature type="domain" description="Histidine kinase" evidence="10">
    <location>
        <begin position="299"/>
        <end position="524"/>
    </location>
</feature>
<comment type="caution">
    <text evidence="14">The sequence shown here is derived from an EMBL/GenBank/DDBJ whole genome shotgun (WGS) entry which is preliminary data.</text>
</comment>
<dbReference type="GO" id="GO:0006355">
    <property type="term" value="P:regulation of DNA-templated transcription"/>
    <property type="evidence" value="ECO:0007669"/>
    <property type="project" value="InterPro"/>
</dbReference>
<evidence type="ECO:0000256" key="7">
    <source>
        <dbReference type="ARBA" id="ARBA00022840"/>
    </source>
</evidence>
<feature type="domain" description="Response regulatory" evidence="11">
    <location>
        <begin position="544"/>
        <end position="659"/>
    </location>
</feature>
<feature type="domain" description="PAC" evidence="13">
    <location>
        <begin position="227"/>
        <end position="279"/>
    </location>
</feature>
<dbReference type="InterPro" id="IPR004358">
    <property type="entry name" value="Sig_transdc_His_kin-like_C"/>
</dbReference>
<dbReference type="GO" id="GO:0000155">
    <property type="term" value="F:phosphorelay sensor kinase activity"/>
    <property type="evidence" value="ECO:0007669"/>
    <property type="project" value="InterPro"/>
</dbReference>
<keyword evidence="6" id="KW-0418">Kinase</keyword>
<dbReference type="InterPro" id="IPR003594">
    <property type="entry name" value="HATPase_dom"/>
</dbReference>
<keyword evidence="5" id="KW-0547">Nucleotide-binding</keyword>
<dbReference type="SMART" id="SM00387">
    <property type="entry name" value="HATPase_c"/>
    <property type="match status" value="1"/>
</dbReference>
<dbReference type="InterPro" id="IPR000014">
    <property type="entry name" value="PAS"/>
</dbReference>
<dbReference type="PANTHER" id="PTHR43065:SF42">
    <property type="entry name" value="TWO-COMPONENT SENSOR PPRA"/>
    <property type="match status" value="1"/>
</dbReference>
<dbReference type="InterPro" id="IPR013767">
    <property type="entry name" value="PAS_fold"/>
</dbReference>
<evidence type="ECO:0000259" key="12">
    <source>
        <dbReference type="PROSITE" id="PS50112"/>
    </source>
</evidence>
<dbReference type="Gene3D" id="3.40.50.2300">
    <property type="match status" value="1"/>
</dbReference>
<name>A0A6V8N9N4_9BACT</name>
<dbReference type="EMBL" id="BLXZ01000005">
    <property type="protein sequence ID" value="GFO69285.1"/>
    <property type="molecule type" value="Genomic_DNA"/>
</dbReference>
<keyword evidence="4" id="KW-0808">Transferase</keyword>
<dbReference type="Pfam" id="PF02518">
    <property type="entry name" value="HATPase_c"/>
    <property type="match status" value="1"/>
</dbReference>
<feature type="modified residue" description="4-aspartylphosphate" evidence="9">
    <location>
        <position position="594"/>
    </location>
</feature>
<proteinExistence type="predicted"/>
<gene>
    <name evidence="14" type="ORF">GMLC_28640</name>
</gene>
<dbReference type="RefSeq" id="WP_281379484.1">
    <property type="nucleotide sequence ID" value="NZ_BLXZ01000005.1"/>
</dbReference>
<sequence length="660" mass="73207">MNAITIAPLLLGLAAFGVVRYAAKVKKPSLERARGLETIFENASDAAIMNDISGFVRTANKAFCRLTGYLPAKLIERSIFELAHGCTPEELARRWRTADHGESIVSAFQVRLQDGSTIPIEMVSTPLRQAGEPLIHSVFRDLSNRQKMGHGPGAWSFADDLINIMPIPVFYKNTQGLYIGCNRAYEEFKGITRQEMVGKTVYEMAPPEIARKYDEMDRALLQTRGIQIYDWVMPDAKGIERSVIFHKTVFTQASGEIGGIIGVMLDVTERKQAMAERIKHEQQIQQVQKLESLGVLAGGIAHDFNNILMAIIGNADLAQARLPIESPVRHNLQKIHAAAFRAADLSRQMLAYSGRGKFVLELLDLNRLIEEMIHMLEVSISKKAVLRFNQFNPLPMFEGDATQISQIIMNLVINASEAIGEKSGVIAITTGCMDCTRQYLQDLCLDQSIPEGLCVYLEVADTGCGMDEETKAKIFDPFFTTKFTGRGLGMSAVLGIIRGHNGGIKIYSEQGKGSSFKVIFPASSKQLELLDRAQMSSTWTATGKVLLVDDEESVRAIGSDMLRELGFEVVTACDGKDALLRFQEQPGFRFVILDLTMPHMDGEQCYRELQQLKPGTRVIMSSGFNEHEVSQRFIGKGLAGFIQKPYTLTALKEIVSKSCM</sequence>
<keyword evidence="3 9" id="KW-0597">Phosphoprotein</keyword>
<keyword evidence="15" id="KW-1185">Reference proteome</keyword>
<evidence type="ECO:0000256" key="6">
    <source>
        <dbReference type="ARBA" id="ARBA00022777"/>
    </source>
</evidence>
<dbReference type="InterPro" id="IPR011006">
    <property type="entry name" value="CheY-like_superfamily"/>
</dbReference>
<dbReference type="InterPro" id="IPR013656">
    <property type="entry name" value="PAS_4"/>
</dbReference>
<dbReference type="Proteomes" id="UP000587586">
    <property type="component" value="Unassembled WGS sequence"/>
</dbReference>
<evidence type="ECO:0000256" key="2">
    <source>
        <dbReference type="ARBA" id="ARBA00012438"/>
    </source>
</evidence>
<reference evidence="15" key="1">
    <citation type="submission" date="2020-06" db="EMBL/GenBank/DDBJ databases">
        <title>Draft genomic sequecing of Geomonas sp. Red745.</title>
        <authorList>
            <person name="Itoh H."/>
            <person name="Xu Z.X."/>
            <person name="Ushijima N."/>
            <person name="Masuda Y."/>
            <person name="Shiratori Y."/>
            <person name="Senoo K."/>
        </authorList>
    </citation>
    <scope>NUCLEOTIDE SEQUENCE [LARGE SCALE GENOMIC DNA]</scope>
    <source>
        <strain evidence="15">Red745</strain>
    </source>
</reference>
<dbReference type="CDD" id="cd00082">
    <property type="entry name" value="HisKA"/>
    <property type="match status" value="1"/>
</dbReference>
<dbReference type="CDD" id="cd00156">
    <property type="entry name" value="REC"/>
    <property type="match status" value="1"/>
</dbReference>
<feature type="domain" description="PAS" evidence="12">
    <location>
        <begin position="161"/>
        <end position="224"/>
    </location>
</feature>
<evidence type="ECO:0000256" key="9">
    <source>
        <dbReference type="PROSITE-ProRule" id="PRU00169"/>
    </source>
</evidence>
<dbReference type="PROSITE" id="PS50113">
    <property type="entry name" value="PAC"/>
    <property type="match status" value="1"/>
</dbReference>
<dbReference type="Gene3D" id="3.30.565.10">
    <property type="entry name" value="Histidine kinase-like ATPase, C-terminal domain"/>
    <property type="match status" value="1"/>
</dbReference>
<accession>A0A6V8N9N4</accession>
<dbReference type="SUPFAM" id="SSF52172">
    <property type="entry name" value="CheY-like"/>
    <property type="match status" value="1"/>
</dbReference>
<dbReference type="InterPro" id="IPR000700">
    <property type="entry name" value="PAS-assoc_C"/>
</dbReference>
<dbReference type="PROSITE" id="PS50109">
    <property type="entry name" value="HIS_KIN"/>
    <property type="match status" value="1"/>
</dbReference>
<dbReference type="InterPro" id="IPR036097">
    <property type="entry name" value="HisK_dim/P_sf"/>
</dbReference>
<dbReference type="GO" id="GO:0005524">
    <property type="term" value="F:ATP binding"/>
    <property type="evidence" value="ECO:0007669"/>
    <property type="project" value="UniProtKB-KW"/>
</dbReference>